<dbReference type="InterPro" id="IPR029000">
    <property type="entry name" value="Cyclophilin-like_dom_sf"/>
</dbReference>
<dbReference type="Gene3D" id="3.30.1360.40">
    <property type="match status" value="1"/>
</dbReference>
<evidence type="ECO:0000256" key="1">
    <source>
        <dbReference type="ARBA" id="ARBA00022741"/>
    </source>
</evidence>
<dbReference type="OrthoDB" id="9778567at2"/>
<dbReference type="SUPFAM" id="SSF160467">
    <property type="entry name" value="PH0987 N-terminal domain-like"/>
    <property type="match status" value="1"/>
</dbReference>
<feature type="domain" description="Carboxyltransferase" evidence="4">
    <location>
        <begin position="6"/>
        <end position="207"/>
    </location>
</feature>
<proteinExistence type="predicted"/>
<dbReference type="AlphaFoldDB" id="A0A1I1I3V0"/>
<accession>A0A1I1I3V0</accession>
<keyword evidence="2" id="KW-0378">Hydrolase</keyword>
<dbReference type="InterPro" id="IPR010016">
    <property type="entry name" value="PxpB"/>
</dbReference>
<dbReference type="RefSeq" id="WP_092542073.1">
    <property type="nucleotide sequence ID" value="NZ_FOKV01000003.1"/>
</dbReference>
<dbReference type="PANTHER" id="PTHR34698:SF2">
    <property type="entry name" value="5-OXOPROLINASE SUBUNIT B"/>
    <property type="match status" value="1"/>
</dbReference>
<dbReference type="InterPro" id="IPR003833">
    <property type="entry name" value="CT_C_D"/>
</dbReference>
<evidence type="ECO:0000313" key="6">
    <source>
        <dbReference type="Proteomes" id="UP000199438"/>
    </source>
</evidence>
<dbReference type="PANTHER" id="PTHR34698">
    <property type="entry name" value="5-OXOPROLINASE SUBUNIT B"/>
    <property type="match status" value="1"/>
</dbReference>
<evidence type="ECO:0000256" key="3">
    <source>
        <dbReference type="ARBA" id="ARBA00022840"/>
    </source>
</evidence>
<keyword evidence="1" id="KW-0547">Nucleotide-binding</keyword>
<dbReference type="SUPFAM" id="SSF50891">
    <property type="entry name" value="Cyclophilin-like"/>
    <property type="match status" value="1"/>
</dbReference>
<reference evidence="6" key="1">
    <citation type="submission" date="2016-10" db="EMBL/GenBank/DDBJ databases">
        <authorList>
            <person name="Varghese N."/>
            <person name="Submissions S."/>
        </authorList>
    </citation>
    <scope>NUCLEOTIDE SEQUENCE [LARGE SCALE GENOMIC DNA]</scope>
    <source>
        <strain evidence="6">DSM 24499</strain>
    </source>
</reference>
<dbReference type="GO" id="GO:0005524">
    <property type="term" value="F:ATP binding"/>
    <property type="evidence" value="ECO:0007669"/>
    <property type="project" value="UniProtKB-KW"/>
</dbReference>
<evidence type="ECO:0000259" key="4">
    <source>
        <dbReference type="SMART" id="SM00796"/>
    </source>
</evidence>
<name>A0A1I1I3V0_9FLAO</name>
<dbReference type="EMBL" id="FOKV01000003">
    <property type="protein sequence ID" value="SFC30987.1"/>
    <property type="molecule type" value="Genomic_DNA"/>
</dbReference>
<evidence type="ECO:0000256" key="2">
    <source>
        <dbReference type="ARBA" id="ARBA00022801"/>
    </source>
</evidence>
<organism evidence="5 6">
    <name type="scientific">Zunongwangia mangrovi</name>
    <dbReference type="NCBI Taxonomy" id="1334022"/>
    <lineage>
        <taxon>Bacteria</taxon>
        <taxon>Pseudomonadati</taxon>
        <taxon>Bacteroidota</taxon>
        <taxon>Flavobacteriia</taxon>
        <taxon>Flavobacteriales</taxon>
        <taxon>Flavobacteriaceae</taxon>
        <taxon>Zunongwangia</taxon>
    </lineage>
</organism>
<dbReference type="Gene3D" id="2.40.100.10">
    <property type="entry name" value="Cyclophilin-like"/>
    <property type="match status" value="1"/>
</dbReference>
<sequence>MSKELPHISQLGDNAILIQFEKIISEKVLDEVLFYKNLIQQLYVKQKVEVINTYNSILINYFVTIEDVYSDLKAVKEVFQQNNNTKNIDSRVFEIPVCYDLDFGIDLELISKEKDLEVSEIISLHTQPEYRVYFMGFLPGFLYLGGLDKKLQISRKSQPRMKIEKGAVGIGENQTGIYPKVSPGGWQIIGNCPVDFFDKNSEIPTQISAGDYIKFKSVEKEEYEQIKEQVKNGNFQLKKQERNG</sequence>
<dbReference type="Pfam" id="PF02682">
    <property type="entry name" value="CT_C_D"/>
    <property type="match status" value="1"/>
</dbReference>
<evidence type="ECO:0000313" key="5">
    <source>
        <dbReference type="EMBL" id="SFC30987.1"/>
    </source>
</evidence>
<dbReference type="NCBIfam" id="TIGR00370">
    <property type="entry name" value="5-oxoprolinase subunit PxpB"/>
    <property type="match status" value="1"/>
</dbReference>
<dbReference type="Proteomes" id="UP000199438">
    <property type="component" value="Unassembled WGS sequence"/>
</dbReference>
<dbReference type="GO" id="GO:0016787">
    <property type="term" value="F:hydrolase activity"/>
    <property type="evidence" value="ECO:0007669"/>
    <property type="project" value="UniProtKB-KW"/>
</dbReference>
<gene>
    <name evidence="5" type="ORF">SAMN04487907_103282</name>
</gene>
<dbReference type="SMART" id="SM00796">
    <property type="entry name" value="AHS1"/>
    <property type="match status" value="1"/>
</dbReference>
<keyword evidence="3" id="KW-0067">ATP-binding</keyword>
<dbReference type="STRING" id="1334022.SAMN04487907_103282"/>
<keyword evidence="6" id="KW-1185">Reference proteome</keyword>
<protein>
    <submittedName>
        <fullName evidence="5">Inhibitor of KinA</fullName>
    </submittedName>
</protein>